<dbReference type="EMBL" id="CP034457">
    <property type="protein sequence ID" value="QBM87007.1"/>
    <property type="molecule type" value="Genomic_DNA"/>
</dbReference>
<evidence type="ECO:0000256" key="3">
    <source>
        <dbReference type="ARBA" id="ARBA00012083"/>
    </source>
</evidence>
<dbReference type="GO" id="GO:0047938">
    <property type="term" value="F:glucose-6-phosphate 1-epimerase activity"/>
    <property type="evidence" value="ECO:0007669"/>
    <property type="project" value="UniProtKB-EC"/>
</dbReference>
<evidence type="ECO:0000256" key="1">
    <source>
        <dbReference type="ARBA" id="ARBA00001096"/>
    </source>
</evidence>
<feature type="binding site" evidence="6">
    <location>
        <position position="132"/>
    </location>
    <ligand>
        <name>substrate</name>
    </ligand>
</feature>
<dbReference type="InterPro" id="IPR025532">
    <property type="entry name" value="G6P_1-epimerase"/>
</dbReference>
<evidence type="ECO:0000256" key="6">
    <source>
        <dbReference type="PIRSR" id="PIRSR016020-2"/>
    </source>
</evidence>
<dbReference type="SUPFAM" id="SSF74650">
    <property type="entry name" value="Galactose mutarotase-like"/>
    <property type="match status" value="1"/>
</dbReference>
<feature type="binding site" evidence="6">
    <location>
        <position position="137"/>
    </location>
    <ligand>
        <name>substrate</name>
    </ligand>
</feature>
<feature type="chain" id="PRO_5020517066" description="glucose-6-phosphate 1-epimerase" evidence="7">
    <location>
        <begin position="25"/>
        <end position="354"/>
    </location>
</feature>
<evidence type="ECO:0000313" key="8">
    <source>
        <dbReference type="EMBL" id="QBM87007.1"/>
    </source>
</evidence>
<dbReference type="InterPro" id="IPR008183">
    <property type="entry name" value="Aldose_1/G6P_1-epimerase"/>
</dbReference>
<dbReference type="Gene3D" id="2.70.98.10">
    <property type="match status" value="1"/>
</dbReference>
<feature type="active site" evidence="5">
    <location>
        <position position="317"/>
    </location>
</feature>
<comment type="catalytic activity">
    <reaction evidence="1">
        <text>alpha-D-glucose 6-phosphate = beta-D-glucose 6-phosphate</text>
        <dbReference type="Rhea" id="RHEA:16249"/>
        <dbReference type="ChEBI" id="CHEBI:58225"/>
        <dbReference type="ChEBI" id="CHEBI:58247"/>
        <dbReference type="EC" id="5.1.3.15"/>
    </reaction>
</comment>
<feature type="binding site" evidence="6">
    <location>
        <position position="107"/>
    </location>
    <ligand>
        <name>substrate</name>
    </ligand>
</feature>
<dbReference type="InterPro" id="IPR011013">
    <property type="entry name" value="Gal_mutarotase_sf_dom"/>
</dbReference>
<feature type="signal peptide" evidence="7">
    <location>
        <begin position="1"/>
        <end position="24"/>
    </location>
</feature>
<sequence length="354" mass="39879">MWLTCVFFQMLYNVGVLMVGLVTCGDNIRAPGEIQDFSDGLLMARESHQTMPVEQTDDKVILTYPGKPDTKVEILKFGATVISWTVDKKERLWLSEAAKLDGSKAVRGGIPLVFPVFGKAKDGNHPTAPLPQHGFARNSTWEFLGQVTENPVSVQFGLGPENVDSELYKLWGGGKYDFTLVLTVTLSETNLTTEIEVENAGKEAFEFNWLFHTYYNVDDVTDTLATNLIDTECYDQLMATTYKEKAPMLSFHEEFDRIYKNVEERRDIQLIDKGNVLMTVSRKNLPDAVVWNPWINKSQGMGDFEPKSGYLNMVCIEPGHVADFVKLNKGDKWVAAQSMTLYGEIKVQTDIFSV</sequence>
<dbReference type="EC" id="5.1.3.15" evidence="3"/>
<dbReference type="AlphaFoldDB" id="A0A4P6XIC6"/>
<dbReference type="CDD" id="cd09020">
    <property type="entry name" value="D-hex-6-P-epi_like"/>
    <property type="match status" value="1"/>
</dbReference>
<gene>
    <name evidence="8" type="primary">MPUL0B02010</name>
    <name evidence="8" type="ORF">METSCH_B02010</name>
</gene>
<name>A0A4P6XIC6_9ASCO</name>
<dbReference type="PANTHER" id="PTHR11122">
    <property type="entry name" value="APOSPORY-ASSOCIATED PROTEIN C-RELATED"/>
    <property type="match status" value="1"/>
</dbReference>
<dbReference type="GO" id="GO:0005737">
    <property type="term" value="C:cytoplasm"/>
    <property type="evidence" value="ECO:0007669"/>
    <property type="project" value="TreeGrafter"/>
</dbReference>
<dbReference type="GO" id="GO:0030246">
    <property type="term" value="F:carbohydrate binding"/>
    <property type="evidence" value="ECO:0007669"/>
    <property type="project" value="InterPro"/>
</dbReference>
<feature type="active site" evidence="5">
    <location>
        <position position="212"/>
    </location>
</feature>
<evidence type="ECO:0000256" key="4">
    <source>
        <dbReference type="ARBA" id="ARBA00023235"/>
    </source>
</evidence>
<dbReference type="GO" id="GO:0005975">
    <property type="term" value="P:carbohydrate metabolic process"/>
    <property type="evidence" value="ECO:0007669"/>
    <property type="project" value="InterPro"/>
</dbReference>
<protein>
    <recommendedName>
        <fullName evidence="3">glucose-6-phosphate 1-epimerase</fullName>
        <ecNumber evidence="3">5.1.3.15</ecNumber>
    </recommendedName>
</protein>
<keyword evidence="9" id="KW-1185">Reference proteome</keyword>
<evidence type="ECO:0000256" key="7">
    <source>
        <dbReference type="SAM" id="SignalP"/>
    </source>
</evidence>
<evidence type="ECO:0000313" key="9">
    <source>
        <dbReference type="Proteomes" id="UP000292447"/>
    </source>
</evidence>
<keyword evidence="7" id="KW-0732">Signal</keyword>
<reference evidence="9" key="1">
    <citation type="submission" date="2019-03" db="EMBL/GenBank/DDBJ databases">
        <title>Snf2 controls pulcherriminic acid biosynthesis and connects pigmentation and antifungal activity of the yeast Metschnikowia pulcherrima.</title>
        <authorList>
            <person name="Gore-Lloyd D."/>
            <person name="Sumann I."/>
            <person name="Brachmann A.O."/>
            <person name="Schneeberger K."/>
            <person name="Ortiz-Merino R.A."/>
            <person name="Moreno-Beltran M."/>
            <person name="Schlaefli M."/>
            <person name="Kirner P."/>
            <person name="Santos Kron A."/>
            <person name="Wolfe K.H."/>
            <person name="Piel J."/>
            <person name="Ahrens C.H."/>
            <person name="Henk D."/>
            <person name="Freimoser F.M."/>
        </authorList>
    </citation>
    <scope>NUCLEOTIDE SEQUENCE [LARGE SCALE GENOMIC DNA]</scope>
    <source>
        <strain evidence="9">APC 1.2</strain>
    </source>
</reference>
<accession>A0A4P6XIC6</accession>
<dbReference type="Pfam" id="PF01263">
    <property type="entry name" value="Aldose_epim"/>
    <property type="match status" value="1"/>
</dbReference>
<proteinExistence type="inferred from homology"/>
<comment type="similarity">
    <text evidence="2">Belongs to the glucose-6-phosphate 1-epimerase family.</text>
</comment>
<dbReference type="PANTHER" id="PTHR11122:SF13">
    <property type="entry name" value="GLUCOSE-6-PHOSPHATE 1-EPIMERASE"/>
    <property type="match status" value="1"/>
</dbReference>
<dbReference type="Proteomes" id="UP000292447">
    <property type="component" value="Chromosome II"/>
</dbReference>
<evidence type="ECO:0000256" key="5">
    <source>
        <dbReference type="PIRSR" id="PIRSR016020-1"/>
    </source>
</evidence>
<keyword evidence="4" id="KW-0413">Isomerase</keyword>
<dbReference type="PIRSF" id="PIRSF016020">
    <property type="entry name" value="PHexose_mutarotase"/>
    <property type="match status" value="1"/>
</dbReference>
<organism evidence="8 9">
    <name type="scientific">Metschnikowia aff. pulcherrima</name>
    <dbReference type="NCBI Taxonomy" id="2163413"/>
    <lineage>
        <taxon>Eukaryota</taxon>
        <taxon>Fungi</taxon>
        <taxon>Dikarya</taxon>
        <taxon>Ascomycota</taxon>
        <taxon>Saccharomycotina</taxon>
        <taxon>Pichiomycetes</taxon>
        <taxon>Metschnikowiaceae</taxon>
        <taxon>Metschnikowia</taxon>
    </lineage>
</organism>
<dbReference type="STRING" id="2163413.A0A4P6XIC6"/>
<dbReference type="InterPro" id="IPR014718">
    <property type="entry name" value="GH-type_carb-bd"/>
</dbReference>
<evidence type="ECO:0000256" key="2">
    <source>
        <dbReference type="ARBA" id="ARBA00005866"/>
    </source>
</evidence>